<dbReference type="InterPro" id="IPR024491">
    <property type="entry name" value="Se_SelK/SelG"/>
</dbReference>
<proteinExistence type="predicted"/>
<reference evidence="4" key="1">
    <citation type="submission" date="2024-02" db="UniProtKB">
        <authorList>
            <consortium name="WormBaseParasite"/>
        </authorList>
    </citation>
    <scope>IDENTIFICATION</scope>
</reference>
<dbReference type="WBParaSite" id="MBELARI_LOCUS5623">
    <property type="protein sequence ID" value="MBELARI_LOCUS5623"/>
    <property type="gene ID" value="MBELARI_LOCUS5623"/>
</dbReference>
<feature type="transmembrane region" description="Helical" evidence="2">
    <location>
        <begin position="17"/>
        <end position="38"/>
    </location>
</feature>
<keyword evidence="2" id="KW-0472">Membrane</keyword>
<feature type="compositionally biased region" description="Basic and acidic residues" evidence="1">
    <location>
        <begin position="82"/>
        <end position="97"/>
    </location>
</feature>
<keyword evidence="3" id="KW-1185">Reference proteome</keyword>
<feature type="compositionally biased region" description="Gly residues" evidence="1">
    <location>
        <begin position="62"/>
        <end position="72"/>
    </location>
</feature>
<name>A0AAF3J9V2_9BILA</name>
<feature type="region of interest" description="Disordered" evidence="1">
    <location>
        <begin position="41"/>
        <end position="103"/>
    </location>
</feature>
<organism evidence="3 4">
    <name type="scientific">Mesorhabditis belari</name>
    <dbReference type="NCBI Taxonomy" id="2138241"/>
    <lineage>
        <taxon>Eukaryota</taxon>
        <taxon>Metazoa</taxon>
        <taxon>Ecdysozoa</taxon>
        <taxon>Nematoda</taxon>
        <taxon>Chromadorea</taxon>
        <taxon>Rhabditida</taxon>
        <taxon>Rhabditina</taxon>
        <taxon>Rhabditomorpha</taxon>
        <taxon>Rhabditoidea</taxon>
        <taxon>Rhabditidae</taxon>
        <taxon>Mesorhabditinae</taxon>
        <taxon>Mesorhabditis</taxon>
    </lineage>
</organism>
<accession>A0AAF3J9V2</accession>
<evidence type="ECO:0000313" key="3">
    <source>
        <dbReference type="Proteomes" id="UP000887575"/>
    </source>
</evidence>
<protein>
    <submittedName>
        <fullName evidence="4">Uncharacterized protein</fullName>
    </submittedName>
</protein>
<dbReference type="Proteomes" id="UP000887575">
    <property type="component" value="Unassembled WGS sequence"/>
</dbReference>
<dbReference type="Pfam" id="PF10961">
    <property type="entry name" value="SelK_SelG"/>
    <property type="match status" value="1"/>
</dbReference>
<evidence type="ECO:0000256" key="1">
    <source>
        <dbReference type="SAM" id="MobiDB-lite"/>
    </source>
</evidence>
<evidence type="ECO:0000256" key="2">
    <source>
        <dbReference type="SAM" id="Phobius"/>
    </source>
</evidence>
<keyword evidence="2" id="KW-1133">Transmembrane helix</keyword>
<evidence type="ECO:0000313" key="4">
    <source>
        <dbReference type="WBParaSite" id="MBELARI_LOCUS5623"/>
    </source>
</evidence>
<keyword evidence="2" id="KW-0812">Transmembrane</keyword>
<dbReference type="AlphaFoldDB" id="A0AAF3J9V2"/>
<sequence length="103" mass="11303">MVYINSNGQVVEKENTVIGYLLGLLNFFVLFFQTLFGLDSSKSKRQATPTSDDYRSHLRGNANGGGGGGGGQRRQIAEVDEDPKCPDRARAVEDFDTTKITPF</sequence>